<proteinExistence type="predicted"/>
<accession>A0A1J5IRJ1</accession>
<comment type="caution">
    <text evidence="1">The sequence shown here is derived from an EMBL/GenBank/DDBJ whole genome shotgun (WGS) entry which is preliminary data.</text>
</comment>
<organism evidence="1 2">
    <name type="scientific">Candidatus Wirthbacteria bacterium CG2_30_54_11</name>
    <dbReference type="NCBI Taxonomy" id="1817892"/>
    <lineage>
        <taxon>Bacteria</taxon>
        <taxon>Candidatus Wirthbacteria</taxon>
    </lineage>
</organism>
<evidence type="ECO:0000313" key="1">
    <source>
        <dbReference type="EMBL" id="OIP99716.1"/>
    </source>
</evidence>
<reference evidence="1 2" key="1">
    <citation type="journal article" date="2016" name="Environ. Microbiol.">
        <title>Genomic resolution of a cold subsurface aquifer community provides metabolic insights for novel microbes adapted to high CO concentrations.</title>
        <authorList>
            <person name="Probst A.J."/>
            <person name="Castelle C.J."/>
            <person name="Singh A."/>
            <person name="Brown C.T."/>
            <person name="Anantharaman K."/>
            <person name="Sharon I."/>
            <person name="Hug L.A."/>
            <person name="Burstein D."/>
            <person name="Emerson J.B."/>
            <person name="Thomas B.C."/>
            <person name="Banfield J.F."/>
        </authorList>
    </citation>
    <scope>NUCLEOTIDE SEQUENCE [LARGE SCALE GENOMIC DNA]</scope>
    <source>
        <strain evidence="1">CG2_30_54_11</strain>
    </source>
</reference>
<dbReference type="Proteomes" id="UP000183245">
    <property type="component" value="Unassembled WGS sequence"/>
</dbReference>
<name>A0A1J5IRJ1_9BACT</name>
<evidence type="ECO:0000313" key="2">
    <source>
        <dbReference type="Proteomes" id="UP000183245"/>
    </source>
</evidence>
<sequence length="361" mass="41893">MLLERGIEDELGEIMHSLESPDIPQEFQELCAAYPLDYDNPAEKKEDFNYETDIAFNAFESLPDVAPWDKPERQEKKNTFLEQGWKNWEARKKLIRDACNPDHQGIFTEPGRSAILCLQNALDELPAEPPVDRKDILEFGQEIAPQIWEQISTYAEYIRQNISDEAFPQYNSLILRAYGIYIGFCRQFEIRGQQFQNNLESLLDKRQQMSDANIDHADTCGAWDDLSCYAFGTLSEIVPEAQSTDDLPNEYLRRLALSCPETASIYLSGIYYSIRDRDLRMVRKLGVLMDLIDTEPAKVVEGLDSFDQYIRKWQRELSDDLQQFPRITPDIRREFNYGLERIKALLMAVQQKSTEALMKSI</sequence>
<dbReference type="EMBL" id="MNZT01000010">
    <property type="protein sequence ID" value="OIP99716.1"/>
    <property type="molecule type" value="Genomic_DNA"/>
</dbReference>
<gene>
    <name evidence="1" type="ORF">AUK40_00470</name>
</gene>
<protein>
    <submittedName>
        <fullName evidence="1">Uncharacterized protein</fullName>
    </submittedName>
</protein>
<dbReference type="STRING" id="1817892.AUK40_00470"/>
<dbReference type="AlphaFoldDB" id="A0A1J5IRJ1"/>